<dbReference type="EMBL" id="JBICCN010000356">
    <property type="protein sequence ID" value="KAL3074813.1"/>
    <property type="molecule type" value="Genomic_DNA"/>
</dbReference>
<keyword evidence="1" id="KW-0472">Membrane</keyword>
<dbReference type="Proteomes" id="UP001620645">
    <property type="component" value="Unassembled WGS sequence"/>
</dbReference>
<keyword evidence="4" id="KW-1185">Reference proteome</keyword>
<feature type="signal peptide" evidence="2">
    <location>
        <begin position="1"/>
        <end position="32"/>
    </location>
</feature>
<evidence type="ECO:0000256" key="2">
    <source>
        <dbReference type="SAM" id="SignalP"/>
    </source>
</evidence>
<reference evidence="3 4" key="1">
    <citation type="submission" date="2024-10" db="EMBL/GenBank/DDBJ databases">
        <authorList>
            <person name="Kim D."/>
        </authorList>
    </citation>
    <scope>NUCLEOTIDE SEQUENCE [LARGE SCALE GENOMIC DNA]</scope>
    <source>
        <strain evidence="3">Taebaek</strain>
    </source>
</reference>
<keyword evidence="1" id="KW-1133">Transmembrane helix</keyword>
<evidence type="ECO:0000256" key="1">
    <source>
        <dbReference type="SAM" id="Phobius"/>
    </source>
</evidence>
<gene>
    <name evidence="3" type="ORF">niasHS_014258</name>
</gene>
<comment type="caution">
    <text evidence="3">The sequence shown here is derived from an EMBL/GenBank/DDBJ whole genome shotgun (WGS) entry which is preliminary data.</text>
</comment>
<feature type="chain" id="PRO_5044790097" evidence="2">
    <location>
        <begin position="33"/>
        <end position="190"/>
    </location>
</feature>
<evidence type="ECO:0000313" key="3">
    <source>
        <dbReference type="EMBL" id="KAL3074813.1"/>
    </source>
</evidence>
<feature type="transmembrane region" description="Helical" evidence="1">
    <location>
        <begin position="172"/>
        <end position="189"/>
    </location>
</feature>
<proteinExistence type="predicted"/>
<organism evidence="3 4">
    <name type="scientific">Heterodera schachtii</name>
    <name type="common">Sugarbeet cyst nematode worm</name>
    <name type="synonym">Tylenchus schachtii</name>
    <dbReference type="NCBI Taxonomy" id="97005"/>
    <lineage>
        <taxon>Eukaryota</taxon>
        <taxon>Metazoa</taxon>
        <taxon>Ecdysozoa</taxon>
        <taxon>Nematoda</taxon>
        <taxon>Chromadorea</taxon>
        <taxon>Rhabditida</taxon>
        <taxon>Tylenchina</taxon>
        <taxon>Tylenchomorpha</taxon>
        <taxon>Tylenchoidea</taxon>
        <taxon>Heteroderidae</taxon>
        <taxon>Heteroderinae</taxon>
        <taxon>Heterodera</taxon>
    </lineage>
</organism>
<dbReference type="AlphaFoldDB" id="A0ABD2IF66"/>
<keyword evidence="2" id="KW-0732">Signal</keyword>
<evidence type="ECO:0000313" key="4">
    <source>
        <dbReference type="Proteomes" id="UP001620645"/>
    </source>
</evidence>
<protein>
    <submittedName>
        <fullName evidence="3">Uncharacterized protein</fullName>
    </submittedName>
</protein>
<accession>A0ABD2IF66</accession>
<name>A0ABD2IF66_HETSC</name>
<sequence length="190" mass="21232">MEFARRRPMLSAPFGALLGAAVAVALLLPCHCEDLHCLDYTTLDGRFIDGFKDNKPKVVNCATAFEEDRKEDPELLNPYDTCGVNVCQHKEGKHTCVIQFCLVERIMSAVCNGEDMLSFIKNETKIDGNWQCKCAHSKTNQGRDIDFAALGLKSEYYPPWYSFAARLRVGELSLIVALLVPMAIVHAVFN</sequence>
<keyword evidence="1" id="KW-0812">Transmembrane</keyword>